<dbReference type="PRINTS" id="PR00778">
    <property type="entry name" value="HTHARSR"/>
</dbReference>
<keyword evidence="6" id="KW-1185">Reference proteome</keyword>
<dbReference type="InterPro" id="IPR036390">
    <property type="entry name" value="WH_DNA-bd_sf"/>
</dbReference>
<keyword evidence="3" id="KW-0804">Transcription</keyword>
<feature type="domain" description="HTH arsR-type" evidence="4">
    <location>
        <begin position="17"/>
        <end position="111"/>
    </location>
</feature>
<evidence type="ECO:0000259" key="4">
    <source>
        <dbReference type="PROSITE" id="PS50987"/>
    </source>
</evidence>
<accession>A0ABP5ULW0</accession>
<reference evidence="6" key="1">
    <citation type="journal article" date="2019" name="Int. J. Syst. Evol. Microbiol.">
        <title>The Global Catalogue of Microorganisms (GCM) 10K type strain sequencing project: providing services to taxonomists for standard genome sequencing and annotation.</title>
        <authorList>
            <consortium name="The Broad Institute Genomics Platform"/>
            <consortium name="The Broad Institute Genome Sequencing Center for Infectious Disease"/>
            <person name="Wu L."/>
            <person name="Ma J."/>
        </authorList>
    </citation>
    <scope>NUCLEOTIDE SEQUENCE [LARGE SCALE GENOMIC DNA]</scope>
    <source>
        <strain evidence="6">JCM 16227</strain>
    </source>
</reference>
<evidence type="ECO:0000256" key="2">
    <source>
        <dbReference type="ARBA" id="ARBA00023125"/>
    </source>
</evidence>
<dbReference type="Gene3D" id="1.10.10.10">
    <property type="entry name" value="Winged helix-like DNA-binding domain superfamily/Winged helix DNA-binding domain"/>
    <property type="match status" value="1"/>
</dbReference>
<evidence type="ECO:0000256" key="1">
    <source>
        <dbReference type="ARBA" id="ARBA00023015"/>
    </source>
</evidence>
<dbReference type="PROSITE" id="PS50987">
    <property type="entry name" value="HTH_ARSR_2"/>
    <property type="match status" value="1"/>
</dbReference>
<dbReference type="PANTHER" id="PTHR43132">
    <property type="entry name" value="ARSENICAL RESISTANCE OPERON REPRESSOR ARSR-RELATED"/>
    <property type="match status" value="1"/>
</dbReference>
<dbReference type="SUPFAM" id="SSF46785">
    <property type="entry name" value="Winged helix' DNA-binding domain"/>
    <property type="match status" value="1"/>
</dbReference>
<evidence type="ECO:0000313" key="6">
    <source>
        <dbReference type="Proteomes" id="UP001501170"/>
    </source>
</evidence>
<dbReference type="NCBIfam" id="NF033788">
    <property type="entry name" value="HTH_metalloreg"/>
    <property type="match status" value="1"/>
</dbReference>
<dbReference type="InterPro" id="IPR051011">
    <property type="entry name" value="Metal_resp_trans_reg"/>
</dbReference>
<dbReference type="Pfam" id="PF01022">
    <property type="entry name" value="HTH_5"/>
    <property type="match status" value="1"/>
</dbReference>
<dbReference type="Proteomes" id="UP001501170">
    <property type="component" value="Unassembled WGS sequence"/>
</dbReference>
<name>A0ABP5ULW0_9ACTN</name>
<dbReference type="EMBL" id="BAAARB010000012">
    <property type="protein sequence ID" value="GAA2383454.1"/>
    <property type="molecule type" value="Genomic_DNA"/>
</dbReference>
<dbReference type="CDD" id="cd00090">
    <property type="entry name" value="HTH_ARSR"/>
    <property type="match status" value="1"/>
</dbReference>
<keyword evidence="2" id="KW-0238">DNA-binding</keyword>
<gene>
    <name evidence="5" type="ORF">GCM10009855_24590</name>
</gene>
<dbReference type="InterPro" id="IPR011991">
    <property type="entry name" value="ArsR-like_HTH"/>
</dbReference>
<dbReference type="SMART" id="SM00418">
    <property type="entry name" value="HTH_ARSR"/>
    <property type="match status" value="1"/>
</dbReference>
<protein>
    <submittedName>
        <fullName evidence="5">Metalloregulator ArsR/SmtB family transcription factor</fullName>
    </submittedName>
</protein>
<dbReference type="InterPro" id="IPR001845">
    <property type="entry name" value="HTH_ArsR_DNA-bd_dom"/>
</dbReference>
<dbReference type="PANTHER" id="PTHR43132:SF8">
    <property type="entry name" value="HTH-TYPE TRANSCRIPTIONAL REGULATOR KMTR"/>
    <property type="match status" value="1"/>
</dbReference>
<evidence type="ECO:0000313" key="5">
    <source>
        <dbReference type="EMBL" id="GAA2383454.1"/>
    </source>
</evidence>
<evidence type="ECO:0000256" key="3">
    <source>
        <dbReference type="ARBA" id="ARBA00023163"/>
    </source>
</evidence>
<dbReference type="InterPro" id="IPR036388">
    <property type="entry name" value="WH-like_DNA-bd_sf"/>
</dbReference>
<organism evidence="5 6">
    <name type="scientific">Gordonia cholesterolivorans</name>
    <dbReference type="NCBI Taxonomy" id="559625"/>
    <lineage>
        <taxon>Bacteria</taxon>
        <taxon>Bacillati</taxon>
        <taxon>Actinomycetota</taxon>
        <taxon>Actinomycetes</taxon>
        <taxon>Mycobacteriales</taxon>
        <taxon>Gordoniaceae</taxon>
        <taxon>Gordonia</taxon>
    </lineage>
</organism>
<proteinExistence type="predicted"/>
<keyword evidence="1" id="KW-0805">Transcription regulation</keyword>
<sequence>MLMYAHDEIRGWGAQGPSDDVIDAASVLLRMLADPTRMRILWLLGQREYDVAALTEDLQAARPAVSQHLAKLKLAGLVQSRKDGRRSVYSLRDLHLQELLTEVFSAADHQANALPDHRHSTSISTGRGRAG</sequence>
<comment type="caution">
    <text evidence="5">The sequence shown here is derived from an EMBL/GenBank/DDBJ whole genome shotgun (WGS) entry which is preliminary data.</text>
</comment>